<dbReference type="OrthoDB" id="9933178at2"/>
<comment type="caution">
    <text evidence="2">The sequence shown here is derived from an EMBL/GenBank/DDBJ whole genome shotgun (WGS) entry which is preliminary data.</text>
</comment>
<protein>
    <submittedName>
        <fullName evidence="2">Uncharacterized protein</fullName>
    </submittedName>
</protein>
<evidence type="ECO:0000313" key="3">
    <source>
        <dbReference type="Proteomes" id="UP000077589"/>
    </source>
</evidence>
<dbReference type="AlphaFoldDB" id="A0A1A9RL24"/>
<dbReference type="RefSeq" id="WP_064084037.1">
    <property type="nucleotide sequence ID" value="NZ_LXSG01000032.1"/>
</dbReference>
<dbReference type="EMBL" id="LXSG01000032">
    <property type="protein sequence ID" value="OAM18751.1"/>
    <property type="molecule type" value="Genomic_DNA"/>
</dbReference>
<name>A0A1A9RL24_EIKCO</name>
<organism evidence="2 3">
    <name type="scientific">Eikenella corrodens</name>
    <dbReference type="NCBI Taxonomy" id="539"/>
    <lineage>
        <taxon>Bacteria</taxon>
        <taxon>Pseudomonadati</taxon>
        <taxon>Pseudomonadota</taxon>
        <taxon>Betaproteobacteria</taxon>
        <taxon>Neisseriales</taxon>
        <taxon>Neisseriaceae</taxon>
        <taxon>Eikenella</taxon>
    </lineage>
</organism>
<feature type="region of interest" description="Disordered" evidence="1">
    <location>
        <begin position="185"/>
        <end position="209"/>
    </location>
</feature>
<reference evidence="3" key="1">
    <citation type="submission" date="2016-05" db="EMBL/GenBank/DDBJ databases">
        <title>Draft genome of Corynebacterium afermentans subsp. afermentans LCDC 88199T.</title>
        <authorList>
            <person name="Bernier A.-M."/>
            <person name="Bernard K."/>
        </authorList>
    </citation>
    <scope>NUCLEOTIDE SEQUENCE [LARGE SCALE GENOMIC DNA]</scope>
    <source>
        <strain evidence="3">NML04-0072</strain>
    </source>
</reference>
<sequence length="209" mass="23115">MNIFQAEIDRLKSGIAEALPGVIVRGSLIDHESLRRDELQNGVITVLLERIENDGDWRSKLRLLITGQLEVPGRPGDVEEQAALGAVIEKAEIALYARLRAYLRNTGGLPHIEAREVQFSAQSKPPFGWFLLRADYGPLNEACLDWDFGGGAVPEAMYPPQVEQAISTLSGVDVKIDIEPHESAVEHHKWVDGDESTSQPDVKTNVELK</sequence>
<evidence type="ECO:0000256" key="1">
    <source>
        <dbReference type="SAM" id="MobiDB-lite"/>
    </source>
</evidence>
<accession>A0A1A9RL24</accession>
<evidence type="ECO:0000313" key="2">
    <source>
        <dbReference type="EMBL" id="OAM18751.1"/>
    </source>
</evidence>
<gene>
    <name evidence="2" type="ORF">A7P90_05605</name>
</gene>
<dbReference type="Proteomes" id="UP000077589">
    <property type="component" value="Unassembled WGS sequence"/>
</dbReference>
<proteinExistence type="predicted"/>